<name>A0A8B6GNI2_MYTGA</name>
<dbReference type="OrthoDB" id="10559012at2759"/>
<reference evidence="2" key="1">
    <citation type="submission" date="2018-11" db="EMBL/GenBank/DDBJ databases">
        <authorList>
            <person name="Alioto T."/>
            <person name="Alioto T."/>
        </authorList>
    </citation>
    <scope>NUCLEOTIDE SEQUENCE</scope>
</reference>
<organism evidence="2 3">
    <name type="scientific">Mytilus galloprovincialis</name>
    <name type="common">Mediterranean mussel</name>
    <dbReference type="NCBI Taxonomy" id="29158"/>
    <lineage>
        <taxon>Eukaryota</taxon>
        <taxon>Metazoa</taxon>
        <taxon>Spiralia</taxon>
        <taxon>Lophotrochozoa</taxon>
        <taxon>Mollusca</taxon>
        <taxon>Bivalvia</taxon>
        <taxon>Autobranchia</taxon>
        <taxon>Pteriomorphia</taxon>
        <taxon>Mytilida</taxon>
        <taxon>Mytiloidea</taxon>
        <taxon>Mytilidae</taxon>
        <taxon>Mytilinae</taxon>
        <taxon>Mytilus</taxon>
    </lineage>
</organism>
<accession>A0A8B6GNI2</accession>
<feature type="compositionally biased region" description="Polar residues" evidence="1">
    <location>
        <begin position="88"/>
        <end position="97"/>
    </location>
</feature>
<evidence type="ECO:0000313" key="3">
    <source>
        <dbReference type="Proteomes" id="UP000596742"/>
    </source>
</evidence>
<dbReference type="EMBL" id="UYJE01008732">
    <property type="protein sequence ID" value="VDI66731.1"/>
    <property type="molecule type" value="Genomic_DNA"/>
</dbReference>
<sequence length="265" mass="30027">MMDLQVRLSDGTISTSIHDTVTSSSALKPQYPVSKGHINICHNNNNQCLNSNAVDCYGDRSKSHPKDLHKEKSKETGPTDEQKPKTTAELQNGQTTESKIRQPAESDPGLMTENEAFADPVPLFNGKRTSKNVVVQTKIQGFFSEIARIKDYGRQEKIKWTHFLVMFVGQLYSDKLLLKCFYKGHCKGTLKWTGGKSGTTLFNVETQRTEKVRFIEGKGEKWFGMQIQNWNHEDIEAHYKCWFGFSKLIVNIVNRAGMNNVFSNG</sequence>
<comment type="caution">
    <text evidence="2">The sequence shown here is derived from an EMBL/GenBank/DDBJ whole genome shotgun (WGS) entry which is preliminary data.</text>
</comment>
<protein>
    <submittedName>
        <fullName evidence="2">Uncharacterized protein</fullName>
    </submittedName>
</protein>
<evidence type="ECO:0000256" key="1">
    <source>
        <dbReference type="SAM" id="MobiDB-lite"/>
    </source>
</evidence>
<feature type="compositionally biased region" description="Basic and acidic residues" evidence="1">
    <location>
        <begin position="60"/>
        <end position="86"/>
    </location>
</feature>
<gene>
    <name evidence="2" type="ORF">MGAL_10B079129</name>
</gene>
<dbReference type="AlphaFoldDB" id="A0A8B6GNI2"/>
<feature type="region of interest" description="Disordered" evidence="1">
    <location>
        <begin position="60"/>
        <end position="110"/>
    </location>
</feature>
<evidence type="ECO:0000313" key="2">
    <source>
        <dbReference type="EMBL" id="VDI66731.1"/>
    </source>
</evidence>
<keyword evidence="3" id="KW-1185">Reference proteome</keyword>
<dbReference type="Proteomes" id="UP000596742">
    <property type="component" value="Unassembled WGS sequence"/>
</dbReference>
<proteinExistence type="predicted"/>